<accession>A0A8I1EA29</accession>
<comment type="caution">
    <text evidence="1">The sequence shown here is derived from an EMBL/GenBank/DDBJ whole genome shotgun (WGS) entry which is preliminary data.</text>
</comment>
<protein>
    <submittedName>
        <fullName evidence="1">Sel1 repeat family protein</fullName>
    </submittedName>
</protein>
<dbReference type="AlphaFoldDB" id="A0A8I1EA29"/>
<proteinExistence type="predicted"/>
<organism evidence="1 2">
    <name type="scientific">Pseudomonas putida</name>
    <name type="common">Arthrobacter siderocapsulatus</name>
    <dbReference type="NCBI Taxonomy" id="303"/>
    <lineage>
        <taxon>Bacteria</taxon>
        <taxon>Pseudomonadati</taxon>
        <taxon>Pseudomonadota</taxon>
        <taxon>Gammaproteobacteria</taxon>
        <taxon>Pseudomonadales</taxon>
        <taxon>Pseudomonadaceae</taxon>
        <taxon>Pseudomonas</taxon>
    </lineage>
</organism>
<dbReference type="InterPro" id="IPR011990">
    <property type="entry name" value="TPR-like_helical_dom_sf"/>
</dbReference>
<name>A0A8I1EA29_PSEPU</name>
<dbReference type="Proteomes" id="UP000637061">
    <property type="component" value="Unassembled WGS sequence"/>
</dbReference>
<sequence>MSIHKKTTLAFVIAMGALSGCTSQKVTYTVEAITPVIRDAAIEMHEAPEAEQPAVYIPPSETAQYEQAYADPEPVSEPIVPSSSDDLYERAKMIMQGSSDPEIQKIAIGLLSQASESGHAESARVLGLLALKDGPERQAEGVEMLERASQSSVKAKRQLGLLYANMSQPHLDNIDKAIELLQGASAMGDGESSLYLSKIMAKLGLTDDAQRWKEVAHEQGLEQVANQPLQHEATKPDDVLKSYSLQRGALAGDPESMYGYALMLLNNQAQGSLMGYEHSAEFEAYYWLRKASALGDVKADQKLQEVAYIEALMSTSRMTYEKLNRALGSQG</sequence>
<dbReference type="SUPFAM" id="SSF81901">
    <property type="entry name" value="HCP-like"/>
    <property type="match status" value="1"/>
</dbReference>
<dbReference type="PROSITE" id="PS51257">
    <property type="entry name" value="PROKAR_LIPOPROTEIN"/>
    <property type="match status" value="1"/>
</dbReference>
<dbReference type="RefSeq" id="WP_198746212.1">
    <property type="nucleotide sequence ID" value="NZ_JAEHTE010000001.1"/>
</dbReference>
<dbReference type="EMBL" id="JAEHTE010000001">
    <property type="protein sequence ID" value="MBI6882599.1"/>
    <property type="molecule type" value="Genomic_DNA"/>
</dbReference>
<evidence type="ECO:0000313" key="2">
    <source>
        <dbReference type="Proteomes" id="UP000637061"/>
    </source>
</evidence>
<dbReference type="Gene3D" id="1.25.40.10">
    <property type="entry name" value="Tetratricopeptide repeat domain"/>
    <property type="match status" value="1"/>
</dbReference>
<gene>
    <name evidence="1" type="ORF">JEU22_01630</name>
</gene>
<evidence type="ECO:0000313" key="1">
    <source>
        <dbReference type="EMBL" id="MBI6882599.1"/>
    </source>
</evidence>
<reference evidence="1" key="1">
    <citation type="submission" date="2020-12" db="EMBL/GenBank/DDBJ databases">
        <title>Enhanced detection system for hospital associated transmission using whole genome sequencing surveillance.</title>
        <authorList>
            <person name="Harrison L.H."/>
            <person name="Van Tyne D."/>
            <person name="Marsh J.W."/>
            <person name="Griffith M.P."/>
            <person name="Snyder D.J."/>
            <person name="Cooper V.S."/>
            <person name="Mustapha M."/>
        </authorList>
    </citation>
    <scope>NUCLEOTIDE SEQUENCE</scope>
    <source>
        <strain evidence="1">PSB00042</strain>
    </source>
</reference>